<dbReference type="InterPro" id="IPR027417">
    <property type="entry name" value="P-loop_NTPase"/>
</dbReference>
<gene>
    <name evidence="7" type="ORF">NDN08_008018</name>
</gene>
<comment type="caution">
    <text evidence="7">The sequence shown here is derived from an EMBL/GenBank/DDBJ whole genome shotgun (WGS) entry which is preliminary data.</text>
</comment>
<dbReference type="InterPro" id="IPR003593">
    <property type="entry name" value="AAA+_ATPase"/>
</dbReference>
<dbReference type="PROSITE" id="PS50893">
    <property type="entry name" value="ABC_TRANSPORTER_2"/>
    <property type="match status" value="2"/>
</dbReference>
<feature type="compositionally biased region" description="Basic and acidic residues" evidence="5">
    <location>
        <begin position="116"/>
        <end position="141"/>
    </location>
</feature>
<keyword evidence="2" id="KW-0677">Repeat</keyword>
<dbReference type="PANTHER" id="PTHR19211">
    <property type="entry name" value="ATP-BINDING TRANSPORT PROTEIN-RELATED"/>
    <property type="match status" value="1"/>
</dbReference>
<dbReference type="AlphaFoldDB" id="A0AAV8V0C8"/>
<dbReference type="InterPro" id="IPR017871">
    <property type="entry name" value="ABC_transporter-like_CS"/>
</dbReference>
<dbReference type="FunFam" id="3.40.50.300:FF:000011">
    <property type="entry name" value="Putative ABC transporter ATP-binding component"/>
    <property type="match status" value="1"/>
</dbReference>
<evidence type="ECO:0000256" key="1">
    <source>
        <dbReference type="ARBA" id="ARBA00014334"/>
    </source>
</evidence>
<dbReference type="InterPro" id="IPR003439">
    <property type="entry name" value="ABC_transporter-like_ATP-bd"/>
</dbReference>
<name>A0AAV8V0C8_9RHOD</name>
<sequence>MGTDVGKSPAEVQTMLEKQLGKENVVSVDDEVLDYVINILMNTSTGKDEIIELLAPFFNEIDATRSLEESTALARSLRKELFGEEEENDAAYLNPKRLAAPTRMGSGYSVARSRKGQSDSTRDWKSSLDRSREAAKRKDAAMLRKAQRTGAALKRPLYESTPSVAALQTKIQVGTKDVRVEGIDLSFGGISLLESATLQLSYGRKYGVVGRNGIGKSTLLKALARRELPVSDSLDLLYVEQEIAGDERSALQIVLASDTEREELLEEEKEILAVDEGGSSDLKPEAAARLEEIYKRLGAIDVEGAQARASSILAGLGFSTVNQSKPSNEFSGGWRMRIALACALFREPNLLLLDEPTNHLDLYAVLWLADYLNQWPHTLVVVSHDRDFLNSVCTDVIYIKDKQLQPYAGNYDDFEKARNERVKDMLRTAEAQEMKRKHVQKFVDRFRYNAKRAAMAQSRIKMLTRMEENKIVLPGEEEDFAFDFPEPEKLAGSHGAMVLQGVEFGYKTADSSDKPAKILFKNLDFSVNMDSRTVIVGPNGAGKSTLLKLLIEENVPLQGDYRKSPKMRIGYFSQHHIDQLVLWRTPLEHMKVVFPSSTAPELRGHLSKLGVSNEMALRPISTLSGGQKSRVALAVITYSKPHILILDEPTNHLDIETIDALVTSLNEFGGGVVLVTHDARLISTVCDEIYVCEDGLVKGFPGDFREYREQLGKRLVKPNFKGKVDKNV</sequence>
<dbReference type="Pfam" id="PF12848">
    <property type="entry name" value="ABC_tran_Xtn"/>
    <property type="match status" value="1"/>
</dbReference>
<dbReference type="InterPro" id="IPR050611">
    <property type="entry name" value="ABCF"/>
</dbReference>
<dbReference type="Pfam" id="PF00005">
    <property type="entry name" value="ABC_tran"/>
    <property type="match status" value="2"/>
</dbReference>
<dbReference type="CDD" id="cd03221">
    <property type="entry name" value="ABCF_EF-3"/>
    <property type="match status" value="2"/>
</dbReference>
<keyword evidence="3" id="KW-0547">Nucleotide-binding</keyword>
<evidence type="ECO:0000259" key="6">
    <source>
        <dbReference type="PROSITE" id="PS50893"/>
    </source>
</evidence>
<dbReference type="SMART" id="SM00382">
    <property type="entry name" value="AAA"/>
    <property type="match status" value="2"/>
</dbReference>
<dbReference type="PANTHER" id="PTHR19211:SF117">
    <property type="entry name" value="ATP-BINDING CASSETTE SUB-FAMILY F MEMBER 3"/>
    <property type="match status" value="1"/>
</dbReference>
<dbReference type="FunFam" id="3.40.50.300:FF:001197">
    <property type="entry name" value="Putative ATP-binding cassette family ATPase"/>
    <property type="match status" value="1"/>
</dbReference>
<organism evidence="7 8">
    <name type="scientific">Rhodosorus marinus</name>
    <dbReference type="NCBI Taxonomy" id="101924"/>
    <lineage>
        <taxon>Eukaryota</taxon>
        <taxon>Rhodophyta</taxon>
        <taxon>Stylonematophyceae</taxon>
        <taxon>Stylonematales</taxon>
        <taxon>Stylonemataceae</taxon>
        <taxon>Rhodosorus</taxon>
    </lineage>
</organism>
<evidence type="ECO:0000256" key="2">
    <source>
        <dbReference type="ARBA" id="ARBA00022737"/>
    </source>
</evidence>
<proteinExistence type="predicted"/>
<reference evidence="7 8" key="1">
    <citation type="journal article" date="2023" name="Nat. Commun.">
        <title>Origin of minicircular mitochondrial genomes in red algae.</title>
        <authorList>
            <person name="Lee Y."/>
            <person name="Cho C.H."/>
            <person name="Lee Y.M."/>
            <person name="Park S.I."/>
            <person name="Yang J.H."/>
            <person name="West J.A."/>
            <person name="Bhattacharya D."/>
            <person name="Yoon H.S."/>
        </authorList>
    </citation>
    <scope>NUCLEOTIDE SEQUENCE [LARGE SCALE GENOMIC DNA]</scope>
    <source>
        <strain evidence="7 8">CCMP1338</strain>
        <tissue evidence="7">Whole cell</tissue>
    </source>
</reference>
<dbReference type="Proteomes" id="UP001157974">
    <property type="component" value="Unassembled WGS sequence"/>
</dbReference>
<evidence type="ECO:0000256" key="4">
    <source>
        <dbReference type="ARBA" id="ARBA00022840"/>
    </source>
</evidence>
<accession>A0AAV8V0C8</accession>
<dbReference type="GO" id="GO:0016887">
    <property type="term" value="F:ATP hydrolysis activity"/>
    <property type="evidence" value="ECO:0007669"/>
    <property type="project" value="InterPro"/>
</dbReference>
<dbReference type="FunFam" id="3.40.50.300:FF:001092">
    <property type="entry name" value="ATP-binding cassette sub-family F member 2"/>
    <property type="match status" value="1"/>
</dbReference>
<feature type="domain" description="ABC transporter" evidence="6">
    <location>
        <begin position="499"/>
        <end position="719"/>
    </location>
</feature>
<evidence type="ECO:0000313" key="7">
    <source>
        <dbReference type="EMBL" id="KAJ8907915.1"/>
    </source>
</evidence>
<feature type="region of interest" description="Disordered" evidence="5">
    <location>
        <begin position="102"/>
        <end position="141"/>
    </location>
</feature>
<evidence type="ECO:0000256" key="3">
    <source>
        <dbReference type="ARBA" id="ARBA00022741"/>
    </source>
</evidence>
<dbReference type="SUPFAM" id="SSF52540">
    <property type="entry name" value="P-loop containing nucleoside triphosphate hydrolases"/>
    <property type="match status" value="2"/>
</dbReference>
<feature type="domain" description="ABC transporter" evidence="6">
    <location>
        <begin position="178"/>
        <end position="426"/>
    </location>
</feature>
<dbReference type="Gene3D" id="3.40.50.300">
    <property type="entry name" value="P-loop containing nucleotide triphosphate hydrolases"/>
    <property type="match status" value="2"/>
</dbReference>
<dbReference type="EMBL" id="JAMWBK010000002">
    <property type="protein sequence ID" value="KAJ8907915.1"/>
    <property type="molecule type" value="Genomic_DNA"/>
</dbReference>
<dbReference type="InterPro" id="IPR032781">
    <property type="entry name" value="ABC_tran_Xtn"/>
</dbReference>
<protein>
    <recommendedName>
        <fullName evidence="1">Probable ATP-dependent transporter ycf16</fullName>
    </recommendedName>
</protein>
<keyword evidence="4" id="KW-0067">ATP-binding</keyword>
<evidence type="ECO:0000313" key="8">
    <source>
        <dbReference type="Proteomes" id="UP001157974"/>
    </source>
</evidence>
<dbReference type="GO" id="GO:0005524">
    <property type="term" value="F:ATP binding"/>
    <property type="evidence" value="ECO:0007669"/>
    <property type="project" value="UniProtKB-KW"/>
</dbReference>
<keyword evidence="8" id="KW-1185">Reference proteome</keyword>
<evidence type="ECO:0000256" key="5">
    <source>
        <dbReference type="SAM" id="MobiDB-lite"/>
    </source>
</evidence>
<dbReference type="PROSITE" id="PS00211">
    <property type="entry name" value="ABC_TRANSPORTER_1"/>
    <property type="match status" value="2"/>
</dbReference>